<reference evidence="1 2" key="1">
    <citation type="submission" date="2016-05" db="EMBL/GenBank/DDBJ databases">
        <title>Complete Genome and Methylome Analysis of Psychrotrophic Bacterial Isolates from Antarctic Lake Untersee.</title>
        <authorList>
            <person name="Fomenkov A."/>
            <person name="Akimov V.N."/>
            <person name="Vasilyeva L.V."/>
            <person name="Andersen D."/>
            <person name="Vincze T."/>
            <person name="Roberts R.J."/>
        </authorList>
    </citation>
    <scope>NUCLEOTIDE SEQUENCE [LARGE SCALE GENOMIC DNA]</scope>
    <source>
        <strain evidence="1 2">U14-5</strain>
    </source>
</reference>
<protein>
    <submittedName>
        <fullName evidence="1">Uncharacterized protein</fullName>
    </submittedName>
</protein>
<accession>A0A1L7AG83</accession>
<dbReference type="AlphaFoldDB" id="A0A1L7AG83"/>
<proteinExistence type="predicted"/>
<dbReference type="RefSeq" id="WP_075798618.1">
    <property type="nucleotide sequence ID" value="NZ_CP015583.1"/>
</dbReference>
<evidence type="ECO:0000313" key="2">
    <source>
        <dbReference type="Proteomes" id="UP000185494"/>
    </source>
</evidence>
<gene>
    <name evidence="1" type="ORF">RGI145_12425</name>
</gene>
<evidence type="ECO:0000313" key="1">
    <source>
        <dbReference type="EMBL" id="APT57798.1"/>
    </source>
</evidence>
<dbReference type="STRING" id="257708.RGI145_12425"/>
<sequence length="69" mass="7595">MGAPASRISPDQEIDVLFAQWEEAVEALRTLTERAQFNMSATQEELDHAIGAIARFDAMQDAMDLGDQA</sequence>
<dbReference type="KEGG" id="rgi:RGI145_12425"/>
<name>A0A1L7AG83_9PROT</name>
<dbReference type="Proteomes" id="UP000185494">
    <property type="component" value="Chromosome 1"/>
</dbReference>
<organism evidence="1 2">
    <name type="scientific">Roseomonas gilardii</name>
    <dbReference type="NCBI Taxonomy" id="257708"/>
    <lineage>
        <taxon>Bacteria</taxon>
        <taxon>Pseudomonadati</taxon>
        <taxon>Pseudomonadota</taxon>
        <taxon>Alphaproteobacteria</taxon>
        <taxon>Acetobacterales</taxon>
        <taxon>Roseomonadaceae</taxon>
        <taxon>Roseomonas</taxon>
    </lineage>
</organism>
<dbReference type="EMBL" id="CP015583">
    <property type="protein sequence ID" value="APT57798.1"/>
    <property type="molecule type" value="Genomic_DNA"/>
</dbReference>